<sequence length="424" mass="45558">MTEASILQLMLLLGSSPWQQAQWTESSTPTVLVKSIEDEGVLWCNKCSAAAAPGVSSKDASLCQNSTLDPTLIKGKIVVCYNVDGSSESFFVKQAGAVGIIVVRPLAQGIDFGLQIPSTLIERKEAEELKAYLENERNPIAKISSTMTGLNTKPAPTMATFSSMGPNIITPDIIKPDITAPGVNILAAWPASALVETKEHFNYNIISGTSMSCPHVSGIAGIIKSYHPSWNPSTIKSAMMTTATVLDNTGGPILKDPNGTPATPFDYGSGHVNPIAALDPGLVYDLEPEDLIDYLCGIGATPDQLKSFLGVSVTCKYPPTPAYNLNYPSIGVNNMLKRVSVLRTVTYYGKGPTVYIANVEQPKGVKVVVTPRKLKFGNYGEKISFKVDIMPRKNHSGNIEFVSGALTWDNGIHRVRSPIMLTLI</sequence>
<feature type="chain" id="PRO_5032385387" evidence="7">
    <location>
        <begin position="22"/>
        <end position="424"/>
    </location>
</feature>
<dbReference type="AlphaFoldDB" id="A0A835DDM1"/>
<dbReference type="Proteomes" id="UP000655225">
    <property type="component" value="Unassembled WGS sequence"/>
</dbReference>
<evidence type="ECO:0000259" key="8">
    <source>
        <dbReference type="Pfam" id="PF00082"/>
    </source>
</evidence>
<dbReference type="Gene3D" id="3.40.50.200">
    <property type="entry name" value="Peptidase S8/S53 domain"/>
    <property type="match status" value="1"/>
</dbReference>
<evidence type="ECO:0000259" key="9">
    <source>
        <dbReference type="Pfam" id="PF17766"/>
    </source>
</evidence>
<dbReference type="InterPro" id="IPR036852">
    <property type="entry name" value="Peptidase_S8/S53_dom_sf"/>
</dbReference>
<evidence type="ECO:0000256" key="2">
    <source>
        <dbReference type="ARBA" id="ARBA00022670"/>
    </source>
</evidence>
<dbReference type="OrthoDB" id="29072at2759"/>
<evidence type="ECO:0000256" key="6">
    <source>
        <dbReference type="PROSITE-ProRule" id="PRU01240"/>
    </source>
</evidence>
<evidence type="ECO:0000256" key="7">
    <source>
        <dbReference type="SAM" id="SignalP"/>
    </source>
</evidence>
<evidence type="ECO:0000313" key="11">
    <source>
        <dbReference type="Proteomes" id="UP000655225"/>
    </source>
</evidence>
<feature type="domain" description="Subtilisin-like protease fibronectin type-III" evidence="9">
    <location>
        <begin position="324"/>
        <end position="420"/>
    </location>
</feature>
<dbReference type="PROSITE" id="PS51892">
    <property type="entry name" value="SUBTILASE"/>
    <property type="match status" value="1"/>
</dbReference>
<keyword evidence="3 7" id="KW-0732">Signal</keyword>
<feature type="domain" description="Peptidase S8/S53" evidence="8">
    <location>
        <begin position="151"/>
        <end position="269"/>
    </location>
</feature>
<dbReference type="OMA" id="WIDSKGH"/>
<evidence type="ECO:0000256" key="1">
    <source>
        <dbReference type="ARBA" id="ARBA00011073"/>
    </source>
</evidence>
<feature type="signal peptide" evidence="7">
    <location>
        <begin position="1"/>
        <end position="21"/>
    </location>
</feature>
<dbReference type="InterPro" id="IPR045051">
    <property type="entry name" value="SBT"/>
</dbReference>
<dbReference type="EMBL" id="JABCRI010000012">
    <property type="protein sequence ID" value="KAF8396409.1"/>
    <property type="molecule type" value="Genomic_DNA"/>
</dbReference>
<organism evidence="10 11">
    <name type="scientific">Tetracentron sinense</name>
    <name type="common">Spur-leaf</name>
    <dbReference type="NCBI Taxonomy" id="13715"/>
    <lineage>
        <taxon>Eukaryota</taxon>
        <taxon>Viridiplantae</taxon>
        <taxon>Streptophyta</taxon>
        <taxon>Embryophyta</taxon>
        <taxon>Tracheophyta</taxon>
        <taxon>Spermatophyta</taxon>
        <taxon>Magnoliopsida</taxon>
        <taxon>Trochodendrales</taxon>
        <taxon>Trochodendraceae</taxon>
        <taxon>Tetracentron</taxon>
    </lineage>
</organism>
<keyword evidence="2" id="KW-0645">Protease</keyword>
<keyword evidence="4" id="KW-0378">Hydrolase</keyword>
<evidence type="ECO:0000256" key="3">
    <source>
        <dbReference type="ARBA" id="ARBA00022729"/>
    </source>
</evidence>
<dbReference type="PANTHER" id="PTHR10795">
    <property type="entry name" value="PROPROTEIN CONVERTASE SUBTILISIN/KEXIN"/>
    <property type="match status" value="1"/>
</dbReference>
<reference evidence="10 11" key="1">
    <citation type="submission" date="2020-04" db="EMBL/GenBank/DDBJ databases">
        <title>Plant Genome Project.</title>
        <authorList>
            <person name="Zhang R.-G."/>
        </authorList>
    </citation>
    <scope>NUCLEOTIDE SEQUENCE [LARGE SCALE GENOMIC DNA]</scope>
    <source>
        <strain evidence="10">YNK0</strain>
        <tissue evidence="10">Leaf</tissue>
    </source>
</reference>
<accession>A0A835DDM1</accession>
<dbReference type="Pfam" id="PF17766">
    <property type="entry name" value="fn3_6"/>
    <property type="match status" value="1"/>
</dbReference>
<comment type="caution">
    <text evidence="10">The sequence shown here is derived from an EMBL/GenBank/DDBJ whole genome shotgun (WGS) entry which is preliminary data.</text>
</comment>
<comment type="caution">
    <text evidence="6">Lacks conserved residue(s) required for the propagation of feature annotation.</text>
</comment>
<keyword evidence="5" id="KW-0720">Serine protease</keyword>
<evidence type="ECO:0000313" key="10">
    <source>
        <dbReference type="EMBL" id="KAF8396409.1"/>
    </source>
</evidence>
<dbReference type="Pfam" id="PF00082">
    <property type="entry name" value="Peptidase_S8"/>
    <property type="match status" value="1"/>
</dbReference>
<dbReference type="CDD" id="cd02120">
    <property type="entry name" value="PA_subtilisin_like"/>
    <property type="match status" value="1"/>
</dbReference>
<keyword evidence="11" id="KW-1185">Reference proteome</keyword>
<protein>
    <submittedName>
        <fullName evidence="10">Uncharacterized protein</fullName>
    </submittedName>
</protein>
<dbReference type="InterPro" id="IPR023828">
    <property type="entry name" value="Peptidase_S8_Ser-AS"/>
</dbReference>
<dbReference type="SUPFAM" id="SSF52743">
    <property type="entry name" value="Subtilisin-like"/>
    <property type="match status" value="1"/>
</dbReference>
<proteinExistence type="inferred from homology"/>
<gene>
    <name evidence="10" type="ORF">HHK36_018028</name>
</gene>
<name>A0A835DDM1_TETSI</name>
<dbReference type="PROSITE" id="PS00138">
    <property type="entry name" value="SUBTILASE_SER"/>
    <property type="match status" value="1"/>
</dbReference>
<evidence type="ECO:0000256" key="4">
    <source>
        <dbReference type="ARBA" id="ARBA00022801"/>
    </source>
</evidence>
<comment type="similarity">
    <text evidence="1 6">Belongs to the peptidase S8 family.</text>
</comment>
<evidence type="ECO:0000256" key="5">
    <source>
        <dbReference type="ARBA" id="ARBA00022825"/>
    </source>
</evidence>
<dbReference type="GO" id="GO:0004252">
    <property type="term" value="F:serine-type endopeptidase activity"/>
    <property type="evidence" value="ECO:0007669"/>
    <property type="project" value="InterPro"/>
</dbReference>
<dbReference type="Gene3D" id="2.60.40.2310">
    <property type="match status" value="1"/>
</dbReference>
<dbReference type="InterPro" id="IPR000209">
    <property type="entry name" value="Peptidase_S8/S53_dom"/>
</dbReference>
<dbReference type="GO" id="GO:0006508">
    <property type="term" value="P:proteolysis"/>
    <property type="evidence" value="ECO:0007669"/>
    <property type="project" value="UniProtKB-KW"/>
</dbReference>
<dbReference type="InterPro" id="IPR041469">
    <property type="entry name" value="Subtilisin-like_FN3"/>
</dbReference>